<dbReference type="GO" id="GO:0006357">
    <property type="term" value="P:regulation of transcription by RNA polymerase II"/>
    <property type="evidence" value="ECO:0007669"/>
    <property type="project" value="TreeGrafter"/>
</dbReference>
<name>A0A6G1P8E2_CHAAH</name>
<dbReference type="GO" id="GO:1990837">
    <property type="term" value="F:sequence-specific double-stranded DNA binding"/>
    <property type="evidence" value="ECO:0007669"/>
    <property type="project" value="TreeGrafter"/>
</dbReference>
<feature type="domain" description="BED-type" evidence="6">
    <location>
        <begin position="139"/>
        <end position="192"/>
    </location>
</feature>
<dbReference type="InterPro" id="IPR003656">
    <property type="entry name" value="Znf_BED"/>
</dbReference>
<feature type="domain" description="BED-type" evidence="6">
    <location>
        <begin position="285"/>
        <end position="338"/>
    </location>
</feature>
<gene>
    <name evidence="7" type="ORF">EXN66_Car002066</name>
</gene>
<dbReference type="Pfam" id="PF02892">
    <property type="entry name" value="zf-BED"/>
    <property type="match status" value="3"/>
</dbReference>
<feature type="domain" description="BED-type" evidence="6">
    <location>
        <begin position="8"/>
        <end position="60"/>
    </location>
</feature>
<proteinExistence type="predicted"/>
<dbReference type="InterPro" id="IPR036236">
    <property type="entry name" value="Znf_C2H2_sf"/>
</dbReference>
<organism evidence="7 8">
    <name type="scientific">Channa argus</name>
    <name type="common">Northern snakehead</name>
    <name type="synonym">Ophicephalus argus</name>
    <dbReference type="NCBI Taxonomy" id="215402"/>
    <lineage>
        <taxon>Eukaryota</taxon>
        <taxon>Metazoa</taxon>
        <taxon>Chordata</taxon>
        <taxon>Craniata</taxon>
        <taxon>Vertebrata</taxon>
        <taxon>Euteleostomi</taxon>
        <taxon>Actinopterygii</taxon>
        <taxon>Neopterygii</taxon>
        <taxon>Teleostei</taxon>
        <taxon>Neoteleostei</taxon>
        <taxon>Acanthomorphata</taxon>
        <taxon>Anabantaria</taxon>
        <taxon>Anabantiformes</taxon>
        <taxon>Channoidei</taxon>
        <taxon>Channidae</taxon>
        <taxon>Channa</taxon>
    </lineage>
</organism>
<evidence type="ECO:0000313" key="8">
    <source>
        <dbReference type="Proteomes" id="UP000503349"/>
    </source>
</evidence>
<dbReference type="GO" id="GO:0005634">
    <property type="term" value="C:nucleus"/>
    <property type="evidence" value="ECO:0007669"/>
    <property type="project" value="TreeGrafter"/>
</dbReference>
<evidence type="ECO:0000256" key="2">
    <source>
        <dbReference type="ARBA" id="ARBA00022771"/>
    </source>
</evidence>
<feature type="compositionally biased region" description="Basic and acidic residues" evidence="5">
    <location>
        <begin position="424"/>
        <end position="438"/>
    </location>
</feature>
<dbReference type="PANTHER" id="PTHR34396">
    <property type="entry name" value="OS03G0264950 PROTEIN-RELATED"/>
    <property type="match status" value="1"/>
</dbReference>
<feature type="region of interest" description="Disordered" evidence="5">
    <location>
        <begin position="424"/>
        <end position="457"/>
    </location>
</feature>
<dbReference type="AlphaFoldDB" id="A0A6G1P8E2"/>
<protein>
    <recommendedName>
        <fullName evidence="6">BED-type domain-containing protein</fullName>
    </recommendedName>
</protein>
<dbReference type="SMART" id="SM00614">
    <property type="entry name" value="ZnF_BED"/>
    <property type="match status" value="3"/>
</dbReference>
<keyword evidence="1" id="KW-0479">Metal-binding</keyword>
<dbReference type="Proteomes" id="UP000503349">
    <property type="component" value="Chromosome 2"/>
</dbReference>
<dbReference type="PROSITE" id="PS50808">
    <property type="entry name" value="ZF_BED"/>
    <property type="match status" value="3"/>
</dbReference>
<evidence type="ECO:0000256" key="1">
    <source>
        <dbReference type="ARBA" id="ARBA00022723"/>
    </source>
</evidence>
<sequence length="483" mass="55061">MFRVNNCRKRSVVWRFYKAVDSRSVQCLLCKGYQSRQCHGSTTAMLRHLRVKHPKEVAKKSKGLIPESTNGDVDMETDGEQFCSVEVALEEGDSNNPTTVNDSDPHSSINGITEAAEGAAAEQMTHEEASDRPVIHTGHKRSLIWKYFDHLERLDAARCHTCMKKLQFSESSSTSNLRRHLSNRHPELFAKLVAETCRSRQSNSALSSNPNVDTSIVPENVAATQQKVFSVEVALEDGDSDTRTAVNESDAHSINGIAEAAQGLAAEQMTQEEASDGLPVTRTEHTRSSIWKYFDHLKSLDAARCHICMKKFHCSHNSGDRNLRRHMSKRHPEIMDKLLTEACISQASNSAPRSKGNEDMRTAPENVATTRHKLFSDLRECDREKRVLRREQELIEALRRAQKEEARALEHQRELLEKLHAAHAKETTAEREKIESLRKAQQQEAKDISRQREELQKEKEELQKKWEELQQEREQLILFPQGQ</sequence>
<evidence type="ECO:0000256" key="4">
    <source>
        <dbReference type="PROSITE-ProRule" id="PRU00027"/>
    </source>
</evidence>
<dbReference type="GO" id="GO:0008270">
    <property type="term" value="F:zinc ion binding"/>
    <property type="evidence" value="ECO:0007669"/>
    <property type="project" value="UniProtKB-KW"/>
</dbReference>
<reference evidence="7 8" key="1">
    <citation type="submission" date="2019-02" db="EMBL/GenBank/DDBJ databases">
        <title>Opniocepnalus argus genome.</title>
        <authorList>
            <person name="Zhou C."/>
            <person name="Xiao S."/>
        </authorList>
    </citation>
    <scope>NUCLEOTIDE SEQUENCE [LARGE SCALE GENOMIC DNA]</scope>
    <source>
        <strain evidence="7">OARG1902GOOAL</strain>
        <tissue evidence="7">Muscle</tissue>
    </source>
</reference>
<evidence type="ECO:0000256" key="5">
    <source>
        <dbReference type="SAM" id="MobiDB-lite"/>
    </source>
</evidence>
<keyword evidence="8" id="KW-1185">Reference proteome</keyword>
<dbReference type="EMBL" id="CM015713">
    <property type="protein sequence ID" value="KAF3686394.1"/>
    <property type="molecule type" value="Genomic_DNA"/>
</dbReference>
<keyword evidence="2 4" id="KW-0863">Zinc-finger</keyword>
<evidence type="ECO:0000313" key="7">
    <source>
        <dbReference type="EMBL" id="KAF3686394.1"/>
    </source>
</evidence>
<evidence type="ECO:0000256" key="3">
    <source>
        <dbReference type="ARBA" id="ARBA00022833"/>
    </source>
</evidence>
<dbReference type="SUPFAM" id="SSF57667">
    <property type="entry name" value="beta-beta-alpha zinc fingers"/>
    <property type="match status" value="3"/>
</dbReference>
<reference evidence="8" key="2">
    <citation type="submission" date="2019-02" db="EMBL/GenBank/DDBJ databases">
        <title>Opniocepnalus argus Var Kimnra genome.</title>
        <authorList>
            <person name="Zhou C."/>
            <person name="Xiao S."/>
        </authorList>
    </citation>
    <scope>NUCLEOTIDE SEQUENCE [LARGE SCALE GENOMIC DNA]</scope>
</reference>
<keyword evidence="3" id="KW-0862">Zinc</keyword>
<accession>A0A6G1P8E2</accession>
<dbReference type="InterPro" id="IPR053031">
    <property type="entry name" value="Cuticle_assoc_protein"/>
</dbReference>
<evidence type="ECO:0000259" key="6">
    <source>
        <dbReference type="PROSITE" id="PS50808"/>
    </source>
</evidence>
<dbReference type="PANTHER" id="PTHR34396:SF25">
    <property type="entry name" value="BOUNDARY ELEMENT ASSOCIATED FACTOR"/>
    <property type="match status" value="1"/>
</dbReference>
<feature type="compositionally biased region" description="Basic and acidic residues" evidence="5">
    <location>
        <begin position="444"/>
        <end position="457"/>
    </location>
</feature>